<name>A0A124SEL9_CYNCS</name>
<evidence type="ECO:0000313" key="5">
    <source>
        <dbReference type="EMBL" id="KVI00468.1"/>
    </source>
</evidence>
<dbReference type="InterPro" id="IPR040286">
    <property type="entry name" value="At3g25440-like"/>
</dbReference>
<evidence type="ECO:0000256" key="1">
    <source>
        <dbReference type="ARBA" id="ARBA00022884"/>
    </source>
</evidence>
<feature type="region of interest" description="Disordered" evidence="3">
    <location>
        <begin position="149"/>
        <end position="178"/>
    </location>
</feature>
<proteinExistence type="predicted"/>
<dbReference type="Pfam" id="PF01985">
    <property type="entry name" value="CRS1_YhbY"/>
    <property type="match status" value="1"/>
</dbReference>
<dbReference type="PROSITE" id="PS51295">
    <property type="entry name" value="CRM"/>
    <property type="match status" value="1"/>
</dbReference>
<protein>
    <submittedName>
        <fullName evidence="5">RNA-binding, CRM domain-containing protein</fullName>
    </submittedName>
</protein>
<dbReference type="InterPro" id="IPR035920">
    <property type="entry name" value="YhbY-like_sf"/>
</dbReference>
<dbReference type="GO" id="GO:0003723">
    <property type="term" value="F:RNA binding"/>
    <property type="evidence" value="ECO:0007669"/>
    <property type="project" value="UniProtKB-UniRule"/>
</dbReference>
<feature type="domain" description="CRM" evidence="4">
    <location>
        <begin position="222"/>
        <end position="319"/>
    </location>
</feature>
<dbReference type="Gramene" id="KVI00468">
    <property type="protein sequence ID" value="KVI00468"/>
    <property type="gene ID" value="Ccrd_021286"/>
</dbReference>
<keyword evidence="1 2" id="KW-0694">RNA-binding</keyword>
<dbReference type="STRING" id="59895.A0A124SEL9"/>
<reference evidence="5 6" key="1">
    <citation type="journal article" date="2016" name="Sci. Rep.">
        <title>The genome sequence of the outbreeding globe artichoke constructed de novo incorporating a phase-aware low-pass sequencing strategy of F1 progeny.</title>
        <authorList>
            <person name="Scaglione D."/>
            <person name="Reyes-Chin-Wo S."/>
            <person name="Acquadro A."/>
            <person name="Froenicke L."/>
            <person name="Portis E."/>
            <person name="Beitel C."/>
            <person name="Tirone M."/>
            <person name="Mauro R."/>
            <person name="Lo Monaco A."/>
            <person name="Mauromicale G."/>
            <person name="Faccioli P."/>
            <person name="Cattivelli L."/>
            <person name="Rieseberg L."/>
            <person name="Michelmore R."/>
            <person name="Lanteri S."/>
        </authorList>
    </citation>
    <scope>NUCLEOTIDE SEQUENCE [LARGE SCALE GENOMIC DNA]</scope>
    <source>
        <strain evidence="5">2C</strain>
    </source>
</reference>
<dbReference type="EMBL" id="LEKV01003388">
    <property type="protein sequence ID" value="KVI00468.1"/>
    <property type="molecule type" value="Genomic_DNA"/>
</dbReference>
<feature type="region of interest" description="Disordered" evidence="3">
    <location>
        <begin position="360"/>
        <end position="424"/>
    </location>
</feature>
<dbReference type="PANTHER" id="PTHR31426">
    <property type="entry name" value="GROUP II INTRON SPLICING FACTOR CRS1-LIKE"/>
    <property type="match status" value="1"/>
</dbReference>
<dbReference type="AlphaFoldDB" id="A0A124SEL9"/>
<dbReference type="PANTHER" id="PTHR31426:SF2">
    <property type="entry name" value="OS01G0958400 PROTEIN"/>
    <property type="match status" value="1"/>
</dbReference>
<sequence length="424" mass="49108">ALTIRLLNPGRINREILGPNLKPEQFYEIWDDLIAECRYALLHAHRMNHMVSRSFRGFRRRYFASFFKPTFNSCSPCPRPILYQERTLASFNSSNSWWAFRNLTICRRYGSSSSSSSVRCVISQGKPKFEIFEIDPPKKYKWLTKKRLKLQRKKEKQKRRSANKRDPRRLTIKGSKRKGKFATVEERIKYKLEKTKIKEALLIERLKSYEVPKLQGPMVKPVEITGEERFYMKKMAQKGSNYVPVGRRGVFGGVVLNMHMHWKKHETVKVICKPCKPDQVHEYANEIARLSGGIPIQVIGDDTIVFYRGKDYVQPEVMSPIDTLSKKKQSLESARHFIAIAEKELELYRRHIALYGDPADHNPKTVVGGVSESTGKRKQDNFDSSSNEELSANDDDYEHDDLSLSDTNCTDELSTELDSSDEET</sequence>
<accession>A0A124SEL9</accession>
<dbReference type="SUPFAM" id="SSF75471">
    <property type="entry name" value="YhbY-like"/>
    <property type="match status" value="1"/>
</dbReference>
<feature type="compositionally biased region" description="Basic residues" evidence="3">
    <location>
        <begin position="149"/>
        <end position="162"/>
    </location>
</feature>
<dbReference type="SMART" id="SM01103">
    <property type="entry name" value="CRS1_YhbY"/>
    <property type="match status" value="1"/>
</dbReference>
<feature type="non-terminal residue" evidence="5">
    <location>
        <position position="424"/>
    </location>
</feature>
<keyword evidence="6" id="KW-1185">Reference proteome</keyword>
<dbReference type="InterPro" id="IPR001890">
    <property type="entry name" value="RNA-binding_CRM"/>
</dbReference>
<dbReference type="Proteomes" id="UP000243975">
    <property type="component" value="Unassembled WGS sequence"/>
</dbReference>
<evidence type="ECO:0000259" key="4">
    <source>
        <dbReference type="PROSITE" id="PS51295"/>
    </source>
</evidence>
<evidence type="ECO:0000256" key="2">
    <source>
        <dbReference type="PROSITE-ProRule" id="PRU00626"/>
    </source>
</evidence>
<gene>
    <name evidence="5" type="ORF">Ccrd_021286</name>
</gene>
<organism evidence="5 6">
    <name type="scientific">Cynara cardunculus var. scolymus</name>
    <name type="common">Globe artichoke</name>
    <name type="synonym">Cynara scolymus</name>
    <dbReference type="NCBI Taxonomy" id="59895"/>
    <lineage>
        <taxon>Eukaryota</taxon>
        <taxon>Viridiplantae</taxon>
        <taxon>Streptophyta</taxon>
        <taxon>Embryophyta</taxon>
        <taxon>Tracheophyta</taxon>
        <taxon>Spermatophyta</taxon>
        <taxon>Magnoliopsida</taxon>
        <taxon>eudicotyledons</taxon>
        <taxon>Gunneridae</taxon>
        <taxon>Pentapetalae</taxon>
        <taxon>asterids</taxon>
        <taxon>campanulids</taxon>
        <taxon>Asterales</taxon>
        <taxon>Asteraceae</taxon>
        <taxon>Carduoideae</taxon>
        <taxon>Cardueae</taxon>
        <taxon>Carduinae</taxon>
        <taxon>Cynara</taxon>
    </lineage>
</organism>
<comment type="caution">
    <text evidence="5">The sequence shown here is derived from an EMBL/GenBank/DDBJ whole genome shotgun (WGS) entry which is preliminary data.</text>
</comment>
<dbReference type="OMA" id="PPKKYKW"/>
<evidence type="ECO:0000256" key="3">
    <source>
        <dbReference type="SAM" id="MobiDB-lite"/>
    </source>
</evidence>
<dbReference type="Gene3D" id="3.30.110.60">
    <property type="entry name" value="YhbY-like"/>
    <property type="match status" value="1"/>
</dbReference>
<feature type="compositionally biased region" description="Acidic residues" evidence="3">
    <location>
        <begin position="413"/>
        <end position="424"/>
    </location>
</feature>
<evidence type="ECO:0000313" key="6">
    <source>
        <dbReference type="Proteomes" id="UP000243975"/>
    </source>
</evidence>